<evidence type="ECO:0000313" key="4">
    <source>
        <dbReference type="Proteomes" id="UP000316649"/>
    </source>
</evidence>
<gene>
    <name evidence="3" type="ORF">FHP88_01895</name>
</gene>
<comment type="caution">
    <text evidence="3">The sequence shown here is derived from an EMBL/GenBank/DDBJ whole genome shotgun (WGS) entry which is preliminary data.</text>
</comment>
<protein>
    <recommendedName>
        <fullName evidence="5">DUF4124 domain-containing protein</fullName>
    </recommendedName>
</protein>
<evidence type="ECO:0000256" key="1">
    <source>
        <dbReference type="SAM" id="MobiDB-lite"/>
    </source>
</evidence>
<feature type="region of interest" description="Disordered" evidence="1">
    <location>
        <begin position="97"/>
        <end position="120"/>
    </location>
</feature>
<reference evidence="3 4" key="1">
    <citation type="submission" date="2019-07" db="EMBL/GenBank/DDBJ databases">
        <title>The pathways for chlorine oxyanion respiration interact through the shared metabolite chlorate.</title>
        <authorList>
            <person name="Barnum T.P."/>
            <person name="Cheng Y."/>
            <person name="Hill K.A."/>
            <person name="Lucas L.N."/>
            <person name="Carlson H.K."/>
            <person name="Coates J.D."/>
        </authorList>
    </citation>
    <scope>NUCLEOTIDE SEQUENCE [LARGE SCALE GENOMIC DNA]</scope>
    <source>
        <strain evidence="3 4">BK-1</strain>
    </source>
</reference>
<dbReference type="RefSeq" id="WP_144357289.1">
    <property type="nucleotide sequence ID" value="NZ_VMNH01000003.1"/>
</dbReference>
<keyword evidence="2" id="KW-0732">Signal</keyword>
<evidence type="ECO:0000313" key="3">
    <source>
        <dbReference type="EMBL" id="TVO78443.1"/>
    </source>
</evidence>
<name>A0A557SM00_9GAMM</name>
<dbReference type="EMBL" id="VMNH01000003">
    <property type="protein sequence ID" value="TVO78443.1"/>
    <property type="molecule type" value="Genomic_DNA"/>
</dbReference>
<dbReference type="AlphaFoldDB" id="A0A557SM00"/>
<dbReference type="Proteomes" id="UP000316649">
    <property type="component" value="Unassembled WGS sequence"/>
</dbReference>
<keyword evidence="4" id="KW-1185">Reference proteome</keyword>
<proteinExistence type="predicted"/>
<organism evidence="3 4">
    <name type="scientific">Sedimenticola selenatireducens</name>
    <dbReference type="NCBI Taxonomy" id="191960"/>
    <lineage>
        <taxon>Bacteria</taxon>
        <taxon>Pseudomonadati</taxon>
        <taxon>Pseudomonadota</taxon>
        <taxon>Gammaproteobacteria</taxon>
        <taxon>Chromatiales</taxon>
        <taxon>Sedimenticolaceae</taxon>
        <taxon>Sedimenticola</taxon>
    </lineage>
</organism>
<feature type="signal peptide" evidence="2">
    <location>
        <begin position="1"/>
        <end position="25"/>
    </location>
</feature>
<accession>A0A557SM00</accession>
<evidence type="ECO:0000256" key="2">
    <source>
        <dbReference type="SAM" id="SignalP"/>
    </source>
</evidence>
<evidence type="ECO:0008006" key="5">
    <source>
        <dbReference type="Google" id="ProtNLM"/>
    </source>
</evidence>
<feature type="chain" id="PRO_5021848753" description="DUF4124 domain-containing protein" evidence="2">
    <location>
        <begin position="26"/>
        <end position="197"/>
    </location>
</feature>
<sequence length="197" mass="21941">MNQIKQIAITLSTLLLIGSHAMSFAEECNYNWILANTDGSKATKEQYIEKDRREAECKKRVTDQAKKVSNARQRLKNEFKIDPSGMTDDEAIARLSEEQNNRRQAKEEAEARRQEAADEKRMSQIDQMMDKQNQMLKGLGVTLGSMGAGGASNDSDIDPAELQLYQQMVNNGVAPQCKGKQGEALIECVDIAVDGKQ</sequence>